<comment type="similarity">
    <text evidence="2">Belongs to the virb1 family.</text>
</comment>
<reference evidence="5 6" key="1">
    <citation type="submission" date="2023-11" db="EMBL/GenBank/DDBJ databases">
        <title>Arctic aerobic anoxygenic photoheterotroph Sediminicoccus rosea KRV36 adapts its photosynthesis to long days of polar summer.</title>
        <authorList>
            <person name="Tomasch J."/>
            <person name="Kopejtka K."/>
            <person name="Bily T."/>
            <person name="Gardiner A.T."/>
            <person name="Gardian Z."/>
            <person name="Shivaramu S."/>
            <person name="Koblizek M."/>
            <person name="Engelhardt F."/>
            <person name="Kaftan D."/>
        </authorList>
    </citation>
    <scope>NUCLEOTIDE SEQUENCE [LARGE SCALE GENOMIC DNA]</scope>
    <source>
        <strain evidence="5 6">R-30</strain>
    </source>
</reference>
<accession>A0ABZ0PEX4</accession>
<dbReference type="InterPro" id="IPR000189">
    <property type="entry name" value="Transglyc_AS"/>
</dbReference>
<dbReference type="Proteomes" id="UP001305521">
    <property type="component" value="Chromosome"/>
</dbReference>
<evidence type="ECO:0000256" key="2">
    <source>
        <dbReference type="ARBA" id="ARBA00009387"/>
    </source>
</evidence>
<dbReference type="SUPFAM" id="SSF48435">
    <property type="entry name" value="Bacterial muramidases"/>
    <property type="match status" value="1"/>
</dbReference>
<proteinExistence type="inferred from homology"/>
<evidence type="ECO:0000256" key="1">
    <source>
        <dbReference type="ARBA" id="ARBA00007734"/>
    </source>
</evidence>
<dbReference type="RefSeq" id="WP_318648138.1">
    <property type="nucleotide sequence ID" value="NZ_CP137852.1"/>
</dbReference>
<sequence>MRRAFEAQARGDIPAAIREAERLDDRRLMGHLLADRYNRGEPSLNELQAWLADFADLPDAPLLHEALLRLLPRGAAAPPPPSQPDTMADLLPEERAPAEASFTRDAGLERAVQARINEGNLDAALTLIRARRGLSNAYLGHLKAEMAQSLFRQGRDAEAWTIAQEGMRLAPQNALLAYQAGLSAWGMQNYESAYHAFERAARNEQAPPTLRAAAAFWTARAAVRARRPAQYVPWMLQAAQEPRTFHGMIARRSLGLPPGLVWERDVANESRAQGLAETAGGWRALALLQIGQRERAEAELRLLQRRTRNNPLVTQGILAVAQQANMPGLAAQVATAAQLEDGRARDGARYPLPVLLPNGGFRMDPSLLYALALQESRFDPSAVSRAGARGLLQLMPATASYVANDPSLRGEGVERLHDPGLSLELGQRYVHYLARHEAVRGDLIRLLAAYNAGPGNLNRWLPAAQRRADPLLFIESIPVHETRSFVTRVLTFSWIYAHRLGLPTPSLDQIAGGGFPSFAGVEEVTAMLRMTSARSN</sequence>
<evidence type="ECO:0000313" key="6">
    <source>
        <dbReference type="Proteomes" id="UP001305521"/>
    </source>
</evidence>
<dbReference type="PANTHER" id="PTHR37423:SF2">
    <property type="entry name" value="MEMBRANE-BOUND LYTIC MUREIN TRANSGLYCOSYLASE C"/>
    <property type="match status" value="1"/>
</dbReference>
<keyword evidence="6" id="KW-1185">Reference proteome</keyword>
<keyword evidence="3" id="KW-0732">Signal</keyword>
<feature type="domain" description="Transglycosylase SLT" evidence="4">
    <location>
        <begin position="362"/>
        <end position="468"/>
    </location>
</feature>
<dbReference type="InterPro" id="IPR008939">
    <property type="entry name" value="Lytic_TGlycosylase_superhlx_U"/>
</dbReference>
<dbReference type="InterPro" id="IPR008258">
    <property type="entry name" value="Transglycosylase_SLT_dom_1"/>
</dbReference>
<dbReference type="Gene3D" id="1.10.530.10">
    <property type="match status" value="1"/>
</dbReference>
<protein>
    <submittedName>
        <fullName evidence="5">Lytic transglycosylase domain-containing protein</fullName>
    </submittedName>
</protein>
<dbReference type="Gene3D" id="1.25.20.10">
    <property type="entry name" value="Bacterial muramidases"/>
    <property type="match status" value="1"/>
</dbReference>
<comment type="similarity">
    <text evidence="1">Belongs to the transglycosylase Slt family.</text>
</comment>
<dbReference type="PANTHER" id="PTHR37423">
    <property type="entry name" value="SOLUBLE LYTIC MUREIN TRANSGLYCOSYLASE-RELATED"/>
    <property type="match status" value="1"/>
</dbReference>
<dbReference type="PROSITE" id="PS00922">
    <property type="entry name" value="TRANSGLYCOSYLASE"/>
    <property type="match status" value="1"/>
</dbReference>
<evidence type="ECO:0000313" key="5">
    <source>
        <dbReference type="EMBL" id="WPB84181.1"/>
    </source>
</evidence>
<dbReference type="InterPro" id="IPR023346">
    <property type="entry name" value="Lysozyme-like_dom_sf"/>
</dbReference>
<gene>
    <name evidence="5" type="ORF">R9Z33_19040</name>
</gene>
<evidence type="ECO:0000256" key="3">
    <source>
        <dbReference type="ARBA" id="ARBA00022729"/>
    </source>
</evidence>
<evidence type="ECO:0000259" key="4">
    <source>
        <dbReference type="Pfam" id="PF01464"/>
    </source>
</evidence>
<dbReference type="Pfam" id="PF01464">
    <property type="entry name" value="SLT"/>
    <property type="match status" value="1"/>
</dbReference>
<name>A0ABZ0PEX4_9PROT</name>
<organism evidence="5 6">
    <name type="scientific">Sediminicoccus rosea</name>
    <dbReference type="NCBI Taxonomy" id="1225128"/>
    <lineage>
        <taxon>Bacteria</taxon>
        <taxon>Pseudomonadati</taxon>
        <taxon>Pseudomonadota</taxon>
        <taxon>Alphaproteobacteria</taxon>
        <taxon>Acetobacterales</taxon>
        <taxon>Roseomonadaceae</taxon>
        <taxon>Sediminicoccus</taxon>
    </lineage>
</organism>
<dbReference type="SUPFAM" id="SSF53955">
    <property type="entry name" value="Lysozyme-like"/>
    <property type="match status" value="1"/>
</dbReference>
<dbReference type="CDD" id="cd13401">
    <property type="entry name" value="Slt70-like"/>
    <property type="match status" value="1"/>
</dbReference>
<dbReference type="EMBL" id="CP137852">
    <property type="protein sequence ID" value="WPB84181.1"/>
    <property type="molecule type" value="Genomic_DNA"/>
</dbReference>